<dbReference type="Proteomes" id="UP000187203">
    <property type="component" value="Unassembled WGS sequence"/>
</dbReference>
<dbReference type="PANTHER" id="PTHR15503:SF22">
    <property type="entry name" value="TRANSPOSON TY3-I GAG POLYPROTEIN"/>
    <property type="match status" value="1"/>
</dbReference>
<dbReference type="SUPFAM" id="SSF50630">
    <property type="entry name" value="Acid proteases"/>
    <property type="match status" value="1"/>
</dbReference>
<dbReference type="PANTHER" id="PTHR15503">
    <property type="entry name" value="LDOC1 RELATED"/>
    <property type="match status" value="1"/>
</dbReference>
<accession>A0A1R3KRU9</accession>
<evidence type="ECO:0000313" key="2">
    <source>
        <dbReference type="Proteomes" id="UP000187203"/>
    </source>
</evidence>
<dbReference type="OrthoDB" id="1746660at2759"/>
<dbReference type="STRING" id="93759.A0A1R3KRU9"/>
<gene>
    <name evidence="1" type="ORF">COLO4_05134</name>
</gene>
<keyword evidence="1" id="KW-0378">Hydrolase</keyword>
<dbReference type="GO" id="GO:0004190">
    <property type="term" value="F:aspartic-type endopeptidase activity"/>
    <property type="evidence" value="ECO:0007669"/>
    <property type="project" value="InterPro"/>
</dbReference>
<comment type="caution">
    <text evidence="1">The sequence shown here is derived from an EMBL/GenBank/DDBJ whole genome shotgun (WGS) entry which is preliminary data.</text>
</comment>
<reference evidence="2" key="1">
    <citation type="submission" date="2013-09" db="EMBL/GenBank/DDBJ databases">
        <title>Corchorus olitorius genome sequencing.</title>
        <authorList>
            <person name="Alam M."/>
            <person name="Haque M.S."/>
            <person name="Islam M.S."/>
            <person name="Emdad E.M."/>
            <person name="Islam M.M."/>
            <person name="Ahmed B."/>
            <person name="Halim A."/>
            <person name="Hossen Q.M.M."/>
            <person name="Hossain M.Z."/>
            <person name="Ahmed R."/>
            <person name="Khan M.M."/>
            <person name="Islam R."/>
            <person name="Rashid M.M."/>
            <person name="Khan S.A."/>
            <person name="Rahman M.S."/>
            <person name="Alam M."/>
            <person name="Yahiya A.S."/>
            <person name="Khan M.S."/>
            <person name="Azam M.S."/>
            <person name="Haque T."/>
            <person name="Lashkar M.Z.H."/>
            <person name="Akhand A.I."/>
            <person name="Morshed G."/>
            <person name="Roy S."/>
            <person name="Uddin K.S."/>
            <person name="Rabeya T."/>
            <person name="Hossain A.S."/>
            <person name="Chowdhury A."/>
            <person name="Snigdha A.R."/>
            <person name="Mortoza M.S."/>
            <person name="Matin S.A."/>
            <person name="Hoque S.M.E."/>
            <person name="Islam M.K."/>
            <person name="Roy D.K."/>
            <person name="Haider R."/>
            <person name="Moosa M.M."/>
            <person name="Elias S.M."/>
            <person name="Hasan A.M."/>
            <person name="Jahan S."/>
            <person name="Shafiuddin M."/>
            <person name="Mahmood N."/>
            <person name="Shommy N.S."/>
        </authorList>
    </citation>
    <scope>NUCLEOTIDE SEQUENCE [LARGE SCALE GENOMIC DNA]</scope>
    <source>
        <strain evidence="2">cv. O-4</strain>
    </source>
</reference>
<keyword evidence="2" id="KW-1185">Reference proteome</keyword>
<dbReference type="InterPro" id="IPR021109">
    <property type="entry name" value="Peptidase_aspartic_dom_sf"/>
</dbReference>
<dbReference type="Pfam" id="PF08284">
    <property type="entry name" value="RVP_2"/>
    <property type="match status" value="1"/>
</dbReference>
<dbReference type="GO" id="GO:0006508">
    <property type="term" value="P:proteolysis"/>
    <property type="evidence" value="ECO:0007669"/>
    <property type="project" value="UniProtKB-KW"/>
</dbReference>
<dbReference type="InterPro" id="IPR001969">
    <property type="entry name" value="Aspartic_peptidase_AS"/>
</dbReference>
<dbReference type="EMBL" id="AWUE01012201">
    <property type="protein sequence ID" value="OMP09787.1"/>
    <property type="molecule type" value="Genomic_DNA"/>
</dbReference>
<dbReference type="PROSITE" id="PS00141">
    <property type="entry name" value="ASP_PROTEASE"/>
    <property type="match status" value="1"/>
</dbReference>
<keyword evidence="1" id="KW-0645">Protease</keyword>
<evidence type="ECO:0000313" key="1">
    <source>
        <dbReference type="EMBL" id="OMP09787.1"/>
    </source>
</evidence>
<protein>
    <submittedName>
        <fullName evidence="1">Retroviral aspartyl protease</fullName>
    </submittedName>
</protein>
<dbReference type="AlphaFoldDB" id="A0A1R3KRU9"/>
<dbReference type="InterPro" id="IPR032567">
    <property type="entry name" value="RTL1-rel"/>
</dbReference>
<proteinExistence type="predicted"/>
<name>A0A1R3KRU9_9ROSI</name>
<dbReference type="Gene3D" id="2.40.70.10">
    <property type="entry name" value="Acid Proteases"/>
    <property type="match status" value="1"/>
</dbReference>
<dbReference type="CDD" id="cd00303">
    <property type="entry name" value="retropepsin_like"/>
    <property type="match status" value="1"/>
</dbReference>
<organism evidence="1 2">
    <name type="scientific">Corchorus olitorius</name>
    <dbReference type="NCBI Taxonomy" id="93759"/>
    <lineage>
        <taxon>Eukaryota</taxon>
        <taxon>Viridiplantae</taxon>
        <taxon>Streptophyta</taxon>
        <taxon>Embryophyta</taxon>
        <taxon>Tracheophyta</taxon>
        <taxon>Spermatophyta</taxon>
        <taxon>Magnoliopsida</taxon>
        <taxon>eudicotyledons</taxon>
        <taxon>Gunneridae</taxon>
        <taxon>Pentapetalae</taxon>
        <taxon>rosids</taxon>
        <taxon>malvids</taxon>
        <taxon>Malvales</taxon>
        <taxon>Malvaceae</taxon>
        <taxon>Grewioideae</taxon>
        <taxon>Apeibeae</taxon>
        <taxon>Corchorus</taxon>
    </lineage>
</organism>
<sequence length="325" mass="35679">MIKAKLNAQKTIRRAPPALVYGGFPKSNQNTTTTYQIPTVPAIPRLPTLPAPQVKRLTPAEMQAWRAKGLCYNCDEKYTPGHRCRTIPFLLLQSEDEENSGELLAIEANPGIEPPPLSSLPLPPPPQNYIPPDSEDFQVSYYALHGHSPHRCLRLKAKIAGHLFTVLVDSGSTHNLIQPRVAHFLNLPVQPAPPLTIEVGNGETLKCSGRISDLNIELQQHQFTLDLFLLDIHGAEVVLGIQWLSQLGPIVMDFSGLTMTFLHGSELVTLSGIGPPHVSALTLAQFRRLTQTNGIESAHLLAMAEAAQETRVNARGHRLNGTRIL</sequence>